<accession>A0A0M0K431</accession>
<keyword evidence="7" id="KW-0175">Coiled coil</keyword>
<dbReference type="InterPro" id="IPR050352">
    <property type="entry name" value="ABCG_transporters"/>
</dbReference>
<dbReference type="PANTHER" id="PTHR48041:SF41">
    <property type="entry name" value="ABC TRANSPORTER G FAMILY"/>
    <property type="match status" value="1"/>
</dbReference>
<dbReference type="InterPro" id="IPR011992">
    <property type="entry name" value="EF-hand-dom_pair"/>
</dbReference>
<dbReference type="InterPro" id="IPR017871">
    <property type="entry name" value="ABC_transporter-like_CS"/>
</dbReference>
<keyword evidence="5 8" id="KW-1133">Transmembrane helix</keyword>
<dbReference type="Pfam" id="PF13833">
    <property type="entry name" value="EF-hand_8"/>
    <property type="match status" value="1"/>
</dbReference>
<dbReference type="AlphaFoldDB" id="A0A0M0K431"/>
<feature type="transmembrane region" description="Helical" evidence="8">
    <location>
        <begin position="532"/>
        <end position="553"/>
    </location>
</feature>
<feature type="transmembrane region" description="Helical" evidence="8">
    <location>
        <begin position="475"/>
        <end position="493"/>
    </location>
</feature>
<dbReference type="InterPro" id="IPR043926">
    <property type="entry name" value="ABCG_dom"/>
</dbReference>
<dbReference type="InterPro" id="IPR002048">
    <property type="entry name" value="EF_hand_dom"/>
</dbReference>
<keyword evidence="3 8" id="KW-0812">Transmembrane</keyword>
<dbReference type="Pfam" id="PF19055">
    <property type="entry name" value="ABC2_membrane_7"/>
    <property type="match status" value="1"/>
</dbReference>
<dbReference type="GO" id="GO:0005524">
    <property type="term" value="F:ATP binding"/>
    <property type="evidence" value="ECO:0007669"/>
    <property type="project" value="InterPro"/>
</dbReference>
<feature type="domain" description="EF-hand" evidence="9">
    <location>
        <begin position="129"/>
        <end position="164"/>
    </location>
</feature>
<evidence type="ECO:0000256" key="2">
    <source>
        <dbReference type="ARBA" id="ARBA00022448"/>
    </source>
</evidence>
<evidence type="ECO:0000256" key="1">
    <source>
        <dbReference type="ARBA" id="ARBA00004141"/>
    </source>
</evidence>
<evidence type="ECO:0000313" key="11">
    <source>
        <dbReference type="EMBL" id="KOO33367.1"/>
    </source>
</evidence>
<keyword evidence="12" id="KW-1185">Reference proteome</keyword>
<dbReference type="PROSITE" id="PS00211">
    <property type="entry name" value="ABC_TRANSPORTER_1"/>
    <property type="match status" value="1"/>
</dbReference>
<dbReference type="GO" id="GO:0016887">
    <property type="term" value="F:ATP hydrolysis activity"/>
    <property type="evidence" value="ECO:0007669"/>
    <property type="project" value="InterPro"/>
</dbReference>
<evidence type="ECO:0000256" key="5">
    <source>
        <dbReference type="ARBA" id="ARBA00022989"/>
    </source>
</evidence>
<protein>
    <submittedName>
        <fullName evidence="11">ABC transporter g family member 7</fullName>
    </submittedName>
</protein>
<reference evidence="12" key="1">
    <citation type="journal article" date="2015" name="PLoS Genet.">
        <title>Genome Sequence and Transcriptome Analyses of Chrysochromulina tobin: Metabolic Tools for Enhanced Algal Fitness in the Prominent Order Prymnesiales (Haptophyceae).</title>
        <authorList>
            <person name="Hovde B.T."/>
            <person name="Deodato C.R."/>
            <person name="Hunsperger H.M."/>
            <person name="Ryken S.A."/>
            <person name="Yost W."/>
            <person name="Jha R.K."/>
            <person name="Patterson J."/>
            <person name="Monnat R.J. Jr."/>
            <person name="Barlow S.B."/>
            <person name="Starkenburg S.R."/>
            <person name="Cattolico R.A."/>
        </authorList>
    </citation>
    <scope>NUCLEOTIDE SEQUENCE</scope>
    <source>
        <strain evidence="12">CCMP291</strain>
    </source>
</reference>
<dbReference type="PROSITE" id="PS50893">
    <property type="entry name" value="ABC_TRANSPORTER_2"/>
    <property type="match status" value="1"/>
</dbReference>
<keyword evidence="2" id="KW-0813">Transport</keyword>
<dbReference type="GO" id="GO:0140359">
    <property type="term" value="F:ABC-type transporter activity"/>
    <property type="evidence" value="ECO:0007669"/>
    <property type="project" value="InterPro"/>
</dbReference>
<feature type="domain" description="EF-hand" evidence="9">
    <location>
        <begin position="29"/>
        <end position="64"/>
    </location>
</feature>
<dbReference type="Pfam" id="PF00005">
    <property type="entry name" value="ABC_tran"/>
    <property type="match status" value="1"/>
</dbReference>
<name>A0A0M0K431_9EUKA</name>
<feature type="domain" description="EF-hand" evidence="9">
    <location>
        <begin position="165"/>
        <end position="200"/>
    </location>
</feature>
<dbReference type="EMBL" id="JWZX01001537">
    <property type="protein sequence ID" value="KOO33367.1"/>
    <property type="molecule type" value="Genomic_DNA"/>
</dbReference>
<evidence type="ECO:0000256" key="6">
    <source>
        <dbReference type="ARBA" id="ARBA00023136"/>
    </source>
</evidence>
<feature type="transmembrane region" description="Helical" evidence="8">
    <location>
        <begin position="505"/>
        <end position="526"/>
    </location>
</feature>
<dbReference type="SMART" id="SM00054">
    <property type="entry name" value="EFh"/>
    <property type="match status" value="3"/>
</dbReference>
<proteinExistence type="predicted"/>
<evidence type="ECO:0000256" key="4">
    <source>
        <dbReference type="ARBA" id="ARBA00022837"/>
    </source>
</evidence>
<dbReference type="InterPro" id="IPR013525">
    <property type="entry name" value="ABC2_TM"/>
</dbReference>
<dbReference type="GO" id="GO:0016020">
    <property type="term" value="C:membrane"/>
    <property type="evidence" value="ECO:0007669"/>
    <property type="project" value="UniProtKB-SubCell"/>
</dbReference>
<dbReference type="Proteomes" id="UP000037460">
    <property type="component" value="Unassembled WGS sequence"/>
</dbReference>
<dbReference type="InterPro" id="IPR018247">
    <property type="entry name" value="EF_Hand_1_Ca_BS"/>
</dbReference>
<evidence type="ECO:0000256" key="3">
    <source>
        <dbReference type="ARBA" id="ARBA00022692"/>
    </source>
</evidence>
<evidence type="ECO:0000313" key="12">
    <source>
        <dbReference type="Proteomes" id="UP000037460"/>
    </source>
</evidence>
<keyword evidence="6 8" id="KW-0472">Membrane</keyword>
<dbReference type="Pfam" id="PF01061">
    <property type="entry name" value="ABC2_membrane"/>
    <property type="match status" value="1"/>
</dbReference>
<dbReference type="PROSITE" id="PS50222">
    <property type="entry name" value="EF_HAND_2"/>
    <property type="match status" value="3"/>
</dbReference>
<dbReference type="OrthoDB" id="66620at2759"/>
<evidence type="ECO:0000256" key="8">
    <source>
        <dbReference type="SAM" id="Phobius"/>
    </source>
</evidence>
<dbReference type="Gene3D" id="3.40.50.300">
    <property type="entry name" value="P-loop containing nucleotide triphosphate hydrolases"/>
    <property type="match status" value="1"/>
</dbReference>
<evidence type="ECO:0000259" key="9">
    <source>
        <dbReference type="PROSITE" id="PS50222"/>
    </source>
</evidence>
<dbReference type="InterPro" id="IPR027417">
    <property type="entry name" value="P-loop_NTPase"/>
</dbReference>
<dbReference type="Gene3D" id="1.10.238.10">
    <property type="entry name" value="EF-hand"/>
    <property type="match status" value="2"/>
</dbReference>
<evidence type="ECO:0000259" key="10">
    <source>
        <dbReference type="PROSITE" id="PS50893"/>
    </source>
</evidence>
<dbReference type="SUPFAM" id="SSF47473">
    <property type="entry name" value="EF-hand"/>
    <property type="match status" value="1"/>
</dbReference>
<keyword evidence="4" id="KW-0106">Calcium</keyword>
<sequence>MVKQLAKNGEDPISKMEFRQRVRKLLPKVDTIKIDALFVEWDKDGGGSLDVDELKDALRQCCESAAKYAELSANARSKITRLQERMAQAREAAAAMAAVENANVEIERISAMVNTSTEFRLGTLLLQKASSLKMSDIVRKWDANGDGKIDPDEFRLNVKKLGLVAPNFEIDRLFRDLDVDNGGDLDEDEVKQGFRDLMESASRDAARQKELRQTLSALCGGASQVPGLRMAFVQQEDTFYTQMTVRETLLFAARLRLPSSVSLIEKERRVDDIIAKLSLVKAAGTIIGDVKRRGISGGERKRLAIGCELLSDPQLLFLDEPTSGLDSFQAQQVVQSLKALADEGCTVVMSIHQPRGSIYNLFDDLLLLSEGRVMYDGTAAGAAAYFGSLGHLCPAGINAGEFVVDLVSVPYGSKDEEGEAHRRILELAAAAKQQAANGGLRFGRRASARDAVASTGEAASGNARWRRSGQVVAEAPVSALISALGGVALYPLVGLNPQPGKFRNFLMTLVLEGFASGALGLLLGAAAPTTDVALAMFPPILVLMIIFNGFNLAEENTPKVLRWLPKASFIRWCSEGLAVNEFTGLTFSCEGSRGPCAQTGEQALERVSFQKSTVRHAAMMQSRIIGACYGLTLLMLQRNRPKFLSVTPA</sequence>
<dbReference type="PROSITE" id="PS00018">
    <property type="entry name" value="EF_HAND_1"/>
    <property type="match status" value="3"/>
</dbReference>
<gene>
    <name evidence="11" type="ORF">Ctob_005059</name>
</gene>
<evidence type="ECO:0000256" key="7">
    <source>
        <dbReference type="SAM" id="Coils"/>
    </source>
</evidence>
<comment type="subcellular location">
    <subcellularLocation>
        <location evidence="1">Membrane</location>
        <topology evidence="1">Multi-pass membrane protein</topology>
    </subcellularLocation>
</comment>
<feature type="domain" description="ABC transporter" evidence="10">
    <location>
        <begin position="104"/>
        <end position="395"/>
    </location>
</feature>
<dbReference type="CDD" id="cd00051">
    <property type="entry name" value="EFh"/>
    <property type="match status" value="1"/>
</dbReference>
<feature type="coiled-coil region" evidence="7">
    <location>
        <begin position="72"/>
        <end position="99"/>
    </location>
</feature>
<dbReference type="PANTHER" id="PTHR48041">
    <property type="entry name" value="ABC TRANSPORTER G FAMILY MEMBER 28"/>
    <property type="match status" value="1"/>
</dbReference>
<dbReference type="SUPFAM" id="SSF52540">
    <property type="entry name" value="P-loop containing nucleoside triphosphate hydrolases"/>
    <property type="match status" value="1"/>
</dbReference>
<dbReference type="GO" id="GO:0005509">
    <property type="term" value="F:calcium ion binding"/>
    <property type="evidence" value="ECO:0007669"/>
    <property type="project" value="InterPro"/>
</dbReference>
<comment type="caution">
    <text evidence="11">The sequence shown here is derived from an EMBL/GenBank/DDBJ whole genome shotgun (WGS) entry which is preliminary data.</text>
</comment>
<organism evidence="11 12">
    <name type="scientific">Chrysochromulina tobinii</name>
    <dbReference type="NCBI Taxonomy" id="1460289"/>
    <lineage>
        <taxon>Eukaryota</taxon>
        <taxon>Haptista</taxon>
        <taxon>Haptophyta</taxon>
        <taxon>Prymnesiophyceae</taxon>
        <taxon>Prymnesiales</taxon>
        <taxon>Chrysochromulinaceae</taxon>
        <taxon>Chrysochromulina</taxon>
    </lineage>
</organism>
<dbReference type="InterPro" id="IPR003439">
    <property type="entry name" value="ABC_transporter-like_ATP-bd"/>
</dbReference>